<dbReference type="STRING" id="520767.ATZ99_19720"/>
<dbReference type="CDD" id="cd03214">
    <property type="entry name" value="ABC_Iron-Siderophores_B12_Hemin"/>
    <property type="match status" value="1"/>
</dbReference>
<dbReference type="Proteomes" id="UP000075737">
    <property type="component" value="Unassembled WGS sequence"/>
</dbReference>
<dbReference type="Pfam" id="PF00005">
    <property type="entry name" value="ABC_tran"/>
    <property type="match status" value="1"/>
</dbReference>
<dbReference type="GO" id="GO:0005524">
    <property type="term" value="F:ATP binding"/>
    <property type="evidence" value="ECO:0007669"/>
    <property type="project" value="UniProtKB-KW"/>
</dbReference>
<dbReference type="PANTHER" id="PTHR42794">
    <property type="entry name" value="HEMIN IMPORT ATP-BINDING PROTEIN HMUV"/>
    <property type="match status" value="1"/>
</dbReference>
<gene>
    <name evidence="5" type="primary">fhuC</name>
    <name evidence="5" type="ORF">ATZ99_19720</name>
</gene>
<dbReference type="EMBL" id="LOHZ01000042">
    <property type="protein sequence ID" value="KYO64536.1"/>
    <property type="molecule type" value="Genomic_DNA"/>
</dbReference>
<dbReference type="Gene3D" id="3.40.50.300">
    <property type="entry name" value="P-loop containing nucleotide triphosphate hydrolases"/>
    <property type="match status" value="1"/>
</dbReference>
<keyword evidence="6" id="KW-1185">Reference proteome</keyword>
<keyword evidence="2" id="KW-0547">Nucleotide-binding</keyword>
<dbReference type="EC" id="3.6.3.34" evidence="5"/>
<dbReference type="PROSITE" id="PS50893">
    <property type="entry name" value="ABC_TRANSPORTER_2"/>
    <property type="match status" value="1"/>
</dbReference>
<dbReference type="PROSITE" id="PS00211">
    <property type="entry name" value="ABC_TRANSPORTER_1"/>
    <property type="match status" value="1"/>
</dbReference>
<keyword evidence="3 5" id="KW-0067">ATP-binding</keyword>
<keyword evidence="5" id="KW-0378">Hydrolase</keyword>
<dbReference type="GO" id="GO:0016887">
    <property type="term" value="F:ATP hydrolysis activity"/>
    <property type="evidence" value="ECO:0007669"/>
    <property type="project" value="InterPro"/>
</dbReference>
<name>A0A162M8M8_9FIRM</name>
<proteinExistence type="predicted"/>
<dbReference type="AlphaFoldDB" id="A0A162M8M8"/>
<dbReference type="SUPFAM" id="SSF52540">
    <property type="entry name" value="P-loop containing nucleoside triphosphate hydrolases"/>
    <property type="match status" value="1"/>
</dbReference>
<dbReference type="InterPro" id="IPR003439">
    <property type="entry name" value="ABC_transporter-like_ATP-bd"/>
</dbReference>
<evidence type="ECO:0000256" key="3">
    <source>
        <dbReference type="ARBA" id="ARBA00022840"/>
    </source>
</evidence>
<evidence type="ECO:0000256" key="2">
    <source>
        <dbReference type="ARBA" id="ARBA00022741"/>
    </source>
</evidence>
<organism evidence="5 6">
    <name type="scientific">Thermovenabulum gondwanense</name>
    <dbReference type="NCBI Taxonomy" id="520767"/>
    <lineage>
        <taxon>Bacteria</taxon>
        <taxon>Bacillati</taxon>
        <taxon>Bacillota</taxon>
        <taxon>Clostridia</taxon>
        <taxon>Thermosediminibacterales</taxon>
        <taxon>Thermosediminibacteraceae</taxon>
        <taxon>Thermovenabulum</taxon>
    </lineage>
</organism>
<dbReference type="InterPro" id="IPR027417">
    <property type="entry name" value="P-loop_NTPase"/>
</dbReference>
<evidence type="ECO:0000313" key="6">
    <source>
        <dbReference type="Proteomes" id="UP000075737"/>
    </source>
</evidence>
<dbReference type="PATRIC" id="fig|520767.4.peg.2093"/>
<evidence type="ECO:0000256" key="1">
    <source>
        <dbReference type="ARBA" id="ARBA00022448"/>
    </source>
</evidence>
<dbReference type="PANTHER" id="PTHR42794:SF2">
    <property type="entry name" value="ABC TRANSPORTER ATP-BINDING PROTEIN"/>
    <property type="match status" value="1"/>
</dbReference>
<reference evidence="5 6" key="1">
    <citation type="submission" date="2015-12" db="EMBL/GenBank/DDBJ databases">
        <title>Draft genome of Thermovenabulum gondwanense isolated from a red thermophilic microbial mat colonisisng an outflow channel of a bore well.</title>
        <authorList>
            <person name="Patel B.K."/>
        </authorList>
    </citation>
    <scope>NUCLEOTIDE SEQUENCE [LARGE SCALE GENOMIC DNA]</scope>
    <source>
        <strain evidence="5 6">R270</strain>
    </source>
</reference>
<accession>A0A162M8M8</accession>
<dbReference type="InterPro" id="IPR003593">
    <property type="entry name" value="AAA+_ATPase"/>
</dbReference>
<dbReference type="FunFam" id="3.40.50.300:FF:000134">
    <property type="entry name" value="Iron-enterobactin ABC transporter ATP-binding protein"/>
    <property type="match status" value="1"/>
</dbReference>
<dbReference type="InterPro" id="IPR017871">
    <property type="entry name" value="ABC_transporter-like_CS"/>
</dbReference>
<evidence type="ECO:0000313" key="5">
    <source>
        <dbReference type="EMBL" id="KYO64536.1"/>
    </source>
</evidence>
<dbReference type="SMART" id="SM00382">
    <property type="entry name" value="AAA"/>
    <property type="match status" value="1"/>
</dbReference>
<sequence length="425" mass="48322">MYMLNAGESMKYKLKVDNLSFYYEDKKILEEINFEVYPGEFIGILGPNGSGKTTLLKNLNRWLLPQKGCIFIDNENIKKLSIQSLAKIIATVPQDTQINYDFTVEEIVLMGRTPYLKALEREKEEDYFIAEKSMEAVGVYNLKHNFITHLSGGERQRVLIARALTQQPKILLLDEPVSHLDIKYKWEVMGILKDISKTRNIIIIATLHDINIASTFCDKILILKEGKIFKFGTPKEVITAENIKEVFGVESFVSGFTEKGAPLLITYGKVIENQGKKSPMKRVHVICGGGTGEKVMMLLEKKNYDISCGVLNIGDSDWKIAKALNIQVVEETPFSPISEKNAKLNLELMMKADAIILVNTPFGSGNLKNLQLLEKLIEKEKKIFIVEETPIKERDFTSGKAEEIYNRMKEKSILVNSVEELNYYF</sequence>
<protein>
    <submittedName>
        <fullName evidence="5">Iron(3+)-hydroxamate import ATP-binding protein FhuC</fullName>
        <ecNumber evidence="5">3.6.3.34</ecNumber>
    </submittedName>
</protein>
<comment type="caution">
    <text evidence="5">The sequence shown here is derived from an EMBL/GenBank/DDBJ whole genome shotgun (WGS) entry which is preliminary data.</text>
</comment>
<feature type="domain" description="ABC transporter" evidence="4">
    <location>
        <begin position="14"/>
        <end position="250"/>
    </location>
</feature>
<keyword evidence="1" id="KW-0813">Transport</keyword>
<evidence type="ECO:0000259" key="4">
    <source>
        <dbReference type="PROSITE" id="PS50893"/>
    </source>
</evidence>